<evidence type="ECO:0000256" key="1">
    <source>
        <dbReference type="SAM" id="Phobius"/>
    </source>
</evidence>
<evidence type="ECO:0000313" key="3">
    <source>
        <dbReference type="Proteomes" id="UP000267798"/>
    </source>
</evidence>
<accession>A0A3A6PG42</accession>
<reference evidence="2 3" key="1">
    <citation type="submission" date="2018-09" db="EMBL/GenBank/DDBJ databases">
        <title>Paenibacillus aracenensis nov. sp. isolated from a cave in southern Spain.</title>
        <authorList>
            <person name="Jurado V."/>
            <person name="Gutierrez-Patricio S."/>
            <person name="Gonzalez-Pimentel J.L."/>
            <person name="Miller A.Z."/>
            <person name="Laiz L."/>
            <person name="Saiz-Jimenez C."/>
        </authorList>
    </citation>
    <scope>NUCLEOTIDE SEQUENCE [LARGE SCALE GENOMIC DNA]</scope>
    <source>
        <strain evidence="2 3">JCM 19203</strain>
    </source>
</reference>
<keyword evidence="1" id="KW-0472">Membrane</keyword>
<keyword evidence="1" id="KW-0812">Transmembrane</keyword>
<keyword evidence="1" id="KW-1133">Transmembrane helix</keyword>
<proteinExistence type="predicted"/>
<feature type="transmembrane region" description="Helical" evidence="1">
    <location>
        <begin position="69"/>
        <end position="89"/>
    </location>
</feature>
<evidence type="ECO:0000313" key="2">
    <source>
        <dbReference type="EMBL" id="RJX39845.1"/>
    </source>
</evidence>
<comment type="caution">
    <text evidence="2">The sequence shown here is derived from an EMBL/GenBank/DDBJ whole genome shotgun (WGS) entry which is preliminary data.</text>
</comment>
<dbReference type="AlphaFoldDB" id="A0A3A6PG42"/>
<dbReference type="Proteomes" id="UP000267798">
    <property type="component" value="Unassembled WGS sequence"/>
</dbReference>
<organism evidence="2 3">
    <name type="scientific">Paenibacillus pinisoli</name>
    <dbReference type="NCBI Taxonomy" id="1276110"/>
    <lineage>
        <taxon>Bacteria</taxon>
        <taxon>Bacillati</taxon>
        <taxon>Bacillota</taxon>
        <taxon>Bacilli</taxon>
        <taxon>Bacillales</taxon>
        <taxon>Paenibacillaceae</taxon>
        <taxon>Paenibacillus</taxon>
    </lineage>
</organism>
<protein>
    <submittedName>
        <fullName evidence="2">Uncharacterized protein</fullName>
    </submittedName>
</protein>
<feature type="transmembrane region" description="Helical" evidence="1">
    <location>
        <begin position="39"/>
        <end position="57"/>
    </location>
</feature>
<dbReference type="EMBL" id="QXQB01000002">
    <property type="protein sequence ID" value="RJX39845.1"/>
    <property type="molecule type" value="Genomic_DNA"/>
</dbReference>
<sequence length="104" mass="11785">MLLIVLLLIPTVLITIRSFSKSERLNRAISRVTNRLRSAILWVGLPVLLIHAVYRIITNWSSFTWQDTMERLGIVAAGGILGFLMTRLLTRMESKGAMTTKEND</sequence>
<keyword evidence="3" id="KW-1185">Reference proteome</keyword>
<name>A0A3A6PG42_9BACL</name>
<gene>
    <name evidence="2" type="ORF">D3P09_10650</name>
</gene>